<sequence length="124" mass="14510">MSSPALLDNNPLVMDELPQTPGRRRLSARSWEIVWNIQMQSPLHNPDTLQGFVRQYNTDQVVFRTKLRTAQRLMVVVTLEDMDDEISTRMLFDLLRGLERQYGPIQTIENRPIELWPLRQASFG</sequence>
<organism evidence="1 2">
    <name type="scientific">Saccharospirillum mangrovi</name>
    <dbReference type="NCBI Taxonomy" id="2161747"/>
    <lineage>
        <taxon>Bacteria</taxon>
        <taxon>Pseudomonadati</taxon>
        <taxon>Pseudomonadota</taxon>
        <taxon>Gammaproteobacteria</taxon>
        <taxon>Oceanospirillales</taxon>
        <taxon>Saccharospirillaceae</taxon>
        <taxon>Saccharospirillum</taxon>
    </lineage>
</organism>
<keyword evidence="2" id="KW-1185">Reference proteome</keyword>
<reference evidence="2" key="1">
    <citation type="journal article" date="2019" name="Int. J. Syst. Evol. Microbiol.">
        <title>The Global Catalogue of Microorganisms (GCM) 10K type strain sequencing project: providing services to taxonomists for standard genome sequencing and annotation.</title>
        <authorList>
            <consortium name="The Broad Institute Genomics Platform"/>
            <consortium name="The Broad Institute Genome Sequencing Center for Infectious Disease"/>
            <person name="Wu L."/>
            <person name="Ma J."/>
        </authorList>
    </citation>
    <scope>NUCLEOTIDE SEQUENCE [LARGE SCALE GENOMIC DNA]</scope>
    <source>
        <strain evidence="2">IBRC 10765</strain>
    </source>
</reference>
<evidence type="ECO:0000313" key="2">
    <source>
        <dbReference type="Proteomes" id="UP001595617"/>
    </source>
</evidence>
<dbReference type="EMBL" id="JBHRYR010000003">
    <property type="protein sequence ID" value="MFC3853692.1"/>
    <property type="molecule type" value="Genomic_DNA"/>
</dbReference>
<name>A0ABV7ZYW3_9GAMM</name>
<comment type="caution">
    <text evidence="1">The sequence shown here is derived from an EMBL/GenBank/DDBJ whole genome shotgun (WGS) entry which is preliminary data.</text>
</comment>
<evidence type="ECO:0000313" key="1">
    <source>
        <dbReference type="EMBL" id="MFC3853692.1"/>
    </source>
</evidence>
<dbReference type="RefSeq" id="WP_380697086.1">
    <property type="nucleotide sequence ID" value="NZ_JBHRYR010000003.1"/>
</dbReference>
<dbReference type="Proteomes" id="UP001595617">
    <property type="component" value="Unassembled WGS sequence"/>
</dbReference>
<protein>
    <submittedName>
        <fullName evidence="1">Uncharacterized protein</fullName>
    </submittedName>
</protein>
<proteinExistence type="predicted"/>
<gene>
    <name evidence="1" type="ORF">ACFOOG_12685</name>
</gene>
<accession>A0ABV7ZYW3</accession>